<evidence type="ECO:0000256" key="10">
    <source>
        <dbReference type="ARBA" id="ARBA00023303"/>
    </source>
</evidence>
<dbReference type="Pfam" id="PF00060">
    <property type="entry name" value="Lig_chan"/>
    <property type="match status" value="1"/>
</dbReference>
<organism evidence="13 14">
    <name type="scientific">Stichopus japonicus</name>
    <name type="common">Sea cucumber</name>
    <dbReference type="NCBI Taxonomy" id="307972"/>
    <lineage>
        <taxon>Eukaryota</taxon>
        <taxon>Metazoa</taxon>
        <taxon>Echinodermata</taxon>
        <taxon>Eleutherozoa</taxon>
        <taxon>Echinozoa</taxon>
        <taxon>Holothuroidea</taxon>
        <taxon>Aspidochirotacea</taxon>
        <taxon>Aspidochirotida</taxon>
        <taxon>Stichopodidae</taxon>
        <taxon>Apostichopus</taxon>
    </lineage>
</organism>
<dbReference type="InterPro" id="IPR001320">
    <property type="entry name" value="Iontro_rcpt_C"/>
</dbReference>
<evidence type="ECO:0000256" key="1">
    <source>
        <dbReference type="ARBA" id="ARBA00004141"/>
    </source>
</evidence>
<dbReference type="GO" id="GO:0016020">
    <property type="term" value="C:membrane"/>
    <property type="evidence" value="ECO:0007669"/>
    <property type="project" value="UniProtKB-SubCell"/>
</dbReference>
<keyword evidence="7 13" id="KW-0675">Receptor</keyword>
<evidence type="ECO:0000256" key="7">
    <source>
        <dbReference type="ARBA" id="ARBA00023170"/>
    </source>
</evidence>
<dbReference type="InterPro" id="IPR015683">
    <property type="entry name" value="Ionotropic_Glu_rcpt"/>
</dbReference>
<evidence type="ECO:0000256" key="9">
    <source>
        <dbReference type="ARBA" id="ARBA00023286"/>
    </source>
</evidence>
<protein>
    <submittedName>
        <fullName evidence="13">Putative glutamate receptor ionotropic, kainate 2 isoform X3</fullName>
    </submittedName>
</protein>
<keyword evidence="9" id="KW-1071">Ligand-gated ion channel</keyword>
<evidence type="ECO:0000256" key="2">
    <source>
        <dbReference type="ARBA" id="ARBA00022448"/>
    </source>
</evidence>
<evidence type="ECO:0000256" key="3">
    <source>
        <dbReference type="ARBA" id="ARBA00022692"/>
    </source>
</evidence>
<evidence type="ECO:0000256" key="11">
    <source>
        <dbReference type="SAM" id="Phobius"/>
    </source>
</evidence>
<dbReference type="Proteomes" id="UP000230750">
    <property type="component" value="Unassembled WGS sequence"/>
</dbReference>
<dbReference type="SUPFAM" id="SSF53850">
    <property type="entry name" value="Periplasmic binding protein-like II"/>
    <property type="match status" value="1"/>
</dbReference>
<comment type="caution">
    <text evidence="13">The sequence shown here is derived from an EMBL/GenBank/DDBJ whole genome shotgun (WGS) entry which is preliminary data.</text>
</comment>
<dbReference type="STRING" id="307972.A0A2G8JW39"/>
<keyword evidence="8" id="KW-0325">Glycoprotein</keyword>
<keyword evidence="2" id="KW-0813">Transport</keyword>
<dbReference type="EMBL" id="MRZV01001179">
    <property type="protein sequence ID" value="PIK39976.1"/>
    <property type="molecule type" value="Genomic_DNA"/>
</dbReference>
<dbReference type="SMART" id="SM00079">
    <property type="entry name" value="PBPe"/>
    <property type="match status" value="1"/>
</dbReference>
<comment type="subcellular location">
    <subcellularLocation>
        <location evidence="1">Membrane</location>
        <topology evidence="1">Multi-pass membrane protein</topology>
    </subcellularLocation>
</comment>
<evidence type="ECO:0000259" key="12">
    <source>
        <dbReference type="SMART" id="SM00079"/>
    </source>
</evidence>
<proteinExistence type="predicted"/>
<dbReference type="AlphaFoldDB" id="A0A2G8JW39"/>
<evidence type="ECO:0000256" key="8">
    <source>
        <dbReference type="ARBA" id="ARBA00023180"/>
    </source>
</evidence>
<keyword evidence="5" id="KW-0406">Ion transport</keyword>
<keyword evidence="6 11" id="KW-0472">Membrane</keyword>
<keyword evidence="10" id="KW-0407">Ion channel</keyword>
<reference evidence="13 14" key="1">
    <citation type="journal article" date="2017" name="PLoS Biol.">
        <title>The sea cucumber genome provides insights into morphological evolution and visceral regeneration.</title>
        <authorList>
            <person name="Zhang X."/>
            <person name="Sun L."/>
            <person name="Yuan J."/>
            <person name="Sun Y."/>
            <person name="Gao Y."/>
            <person name="Zhang L."/>
            <person name="Li S."/>
            <person name="Dai H."/>
            <person name="Hamel J.F."/>
            <person name="Liu C."/>
            <person name="Yu Y."/>
            <person name="Liu S."/>
            <person name="Lin W."/>
            <person name="Guo K."/>
            <person name="Jin S."/>
            <person name="Xu P."/>
            <person name="Storey K.B."/>
            <person name="Huan P."/>
            <person name="Zhang T."/>
            <person name="Zhou Y."/>
            <person name="Zhang J."/>
            <person name="Lin C."/>
            <person name="Li X."/>
            <person name="Xing L."/>
            <person name="Huo D."/>
            <person name="Sun M."/>
            <person name="Wang L."/>
            <person name="Mercier A."/>
            <person name="Li F."/>
            <person name="Yang H."/>
            <person name="Xiang J."/>
        </authorList>
    </citation>
    <scope>NUCLEOTIDE SEQUENCE [LARGE SCALE GENOMIC DNA]</scope>
    <source>
        <strain evidence="13">Shaxun</strain>
        <tissue evidence="13">Muscle</tissue>
    </source>
</reference>
<dbReference type="FunFam" id="3.40.190.10:FF:000061">
    <property type="entry name" value="Glutamate receptor, ionotropic kainate"/>
    <property type="match status" value="1"/>
</dbReference>
<dbReference type="OrthoDB" id="5984008at2759"/>
<evidence type="ECO:0000313" key="13">
    <source>
        <dbReference type="EMBL" id="PIK39976.1"/>
    </source>
</evidence>
<dbReference type="PANTHER" id="PTHR18966">
    <property type="entry name" value="IONOTROPIC GLUTAMATE RECEPTOR"/>
    <property type="match status" value="1"/>
</dbReference>
<evidence type="ECO:0000313" key="14">
    <source>
        <dbReference type="Proteomes" id="UP000230750"/>
    </source>
</evidence>
<dbReference type="Gene3D" id="3.40.190.10">
    <property type="entry name" value="Periplasmic binding protein-like II"/>
    <property type="match status" value="2"/>
</dbReference>
<feature type="domain" description="Ionotropic glutamate receptor C-terminal" evidence="12">
    <location>
        <begin position="1"/>
        <end position="139"/>
    </location>
</feature>
<keyword evidence="4 11" id="KW-1133">Transmembrane helix</keyword>
<feature type="transmembrane region" description="Helical" evidence="11">
    <location>
        <begin position="163"/>
        <end position="184"/>
    </location>
</feature>
<dbReference type="GO" id="GO:0015276">
    <property type="term" value="F:ligand-gated monoatomic ion channel activity"/>
    <property type="evidence" value="ECO:0007669"/>
    <property type="project" value="InterPro"/>
</dbReference>
<keyword evidence="3 11" id="KW-0812">Transmembrane</keyword>
<name>A0A2G8JW39_STIJA</name>
<evidence type="ECO:0000256" key="5">
    <source>
        <dbReference type="ARBA" id="ARBA00023065"/>
    </source>
</evidence>
<evidence type="ECO:0000256" key="6">
    <source>
        <dbReference type="ARBA" id="ARBA00023136"/>
    </source>
</evidence>
<gene>
    <name evidence="13" type="ORF">BSL78_23181</name>
</gene>
<sequence>MVSPIQSADDLAKQTTIEYGTLAGGSSETFFRNSKIDTYKAMWEYMSEKPGVLTVDYKEGIDRVLASNKYAFLMESTTAEYTVSQHCNNLTLIGGLLNSRGYGVGTPLGSPLRDEITKVILQLQEEDILLQLKKKWWKTDKCVQEHKNKEDANELDLSNIGGIFLVLLAGLIVGLITAVCEFVWKSRQNAEIDRLDLRWPSLYCLYTVL</sequence>
<keyword evidence="14" id="KW-1185">Reference proteome</keyword>
<accession>A0A2G8JW39</accession>
<evidence type="ECO:0000256" key="4">
    <source>
        <dbReference type="ARBA" id="ARBA00022989"/>
    </source>
</evidence>